<feature type="region of interest" description="Disordered" evidence="3">
    <location>
        <begin position="18"/>
        <end position="54"/>
    </location>
</feature>
<evidence type="ECO:0000256" key="3">
    <source>
        <dbReference type="SAM" id="MobiDB-lite"/>
    </source>
</evidence>
<organism evidence="5 6">
    <name type="scientific">Powellomyces hirtus</name>
    <dbReference type="NCBI Taxonomy" id="109895"/>
    <lineage>
        <taxon>Eukaryota</taxon>
        <taxon>Fungi</taxon>
        <taxon>Fungi incertae sedis</taxon>
        <taxon>Chytridiomycota</taxon>
        <taxon>Chytridiomycota incertae sedis</taxon>
        <taxon>Chytridiomycetes</taxon>
        <taxon>Spizellomycetales</taxon>
        <taxon>Powellomycetaceae</taxon>
        <taxon>Powellomyces</taxon>
    </lineage>
</organism>
<dbReference type="PANTHER" id="PTHR46366">
    <property type="entry name" value="PRO-APOPTOTIC SERINE PROTEASE NMA111"/>
    <property type="match status" value="1"/>
</dbReference>
<dbReference type="InterPro" id="IPR009003">
    <property type="entry name" value="Peptidase_S1_PA"/>
</dbReference>
<dbReference type="Gene3D" id="2.40.10.120">
    <property type="match status" value="2"/>
</dbReference>
<evidence type="ECO:0000313" key="6">
    <source>
        <dbReference type="Proteomes" id="UP000318582"/>
    </source>
</evidence>
<dbReference type="Pfam" id="PF13365">
    <property type="entry name" value="Trypsin_2"/>
    <property type="match status" value="1"/>
</dbReference>
<dbReference type="GO" id="GO:0004252">
    <property type="term" value="F:serine-type endopeptidase activity"/>
    <property type="evidence" value="ECO:0007669"/>
    <property type="project" value="InterPro"/>
</dbReference>
<dbReference type="CDD" id="cd06719">
    <property type="entry name" value="PDZ2-4_Nma111p-like"/>
    <property type="match status" value="1"/>
</dbReference>
<dbReference type="SUPFAM" id="SSF50494">
    <property type="entry name" value="Trypsin-like serine proteases"/>
    <property type="match status" value="2"/>
</dbReference>
<dbReference type="CDD" id="cd06786">
    <property type="entry name" value="cpPDZ1_ScNma111-like"/>
    <property type="match status" value="1"/>
</dbReference>
<gene>
    <name evidence="5" type="ORF">PhCBS80983_g01071</name>
</gene>
<dbReference type="InterPro" id="IPR025926">
    <property type="entry name" value="PDZ-like_dom"/>
</dbReference>
<dbReference type="GO" id="GO:0006508">
    <property type="term" value="P:proteolysis"/>
    <property type="evidence" value="ECO:0007669"/>
    <property type="project" value="InterPro"/>
</dbReference>
<comment type="similarity">
    <text evidence="1">Belongs to the peptidase S1C family.</text>
</comment>
<keyword evidence="6" id="KW-1185">Reference proteome</keyword>
<evidence type="ECO:0000256" key="2">
    <source>
        <dbReference type="ARBA" id="ARBA00022737"/>
    </source>
</evidence>
<dbReference type="InterPro" id="IPR001478">
    <property type="entry name" value="PDZ"/>
</dbReference>
<dbReference type="Proteomes" id="UP000318582">
    <property type="component" value="Unassembled WGS sequence"/>
</dbReference>
<protein>
    <recommendedName>
        <fullName evidence="4">PDZ domain-containing protein</fullName>
    </recommendedName>
</protein>
<dbReference type="AlphaFoldDB" id="A0A507EEA8"/>
<dbReference type="PANTHER" id="PTHR46366:SF8">
    <property type="entry name" value="PRO-APOPTOTIC SERINE PROTEASE NMA111"/>
    <property type="match status" value="1"/>
</dbReference>
<feature type="domain" description="PDZ" evidence="4">
    <location>
        <begin position="294"/>
        <end position="372"/>
    </location>
</feature>
<evidence type="ECO:0000259" key="4">
    <source>
        <dbReference type="SMART" id="SM00228"/>
    </source>
</evidence>
<dbReference type="SUPFAM" id="SSF50156">
    <property type="entry name" value="PDZ domain-like"/>
    <property type="match status" value="3"/>
</dbReference>
<dbReference type="STRING" id="109895.A0A507EEA8"/>
<dbReference type="EMBL" id="QEAQ01000007">
    <property type="protein sequence ID" value="TPX61500.1"/>
    <property type="molecule type" value="Genomic_DNA"/>
</dbReference>
<feature type="domain" description="PDZ" evidence="4">
    <location>
        <begin position="865"/>
        <end position="946"/>
    </location>
</feature>
<dbReference type="InterPro" id="IPR036034">
    <property type="entry name" value="PDZ_sf"/>
</dbReference>
<dbReference type="SMART" id="SM00228">
    <property type="entry name" value="PDZ"/>
    <property type="match status" value="2"/>
</dbReference>
<accession>A0A507EEA8</accession>
<dbReference type="Gene3D" id="2.30.42.10">
    <property type="match status" value="3"/>
</dbReference>
<dbReference type="InterPro" id="IPR001940">
    <property type="entry name" value="Peptidase_S1C"/>
</dbReference>
<reference evidence="5 6" key="1">
    <citation type="journal article" date="2019" name="Sci. Rep.">
        <title>Comparative genomics of chytrid fungi reveal insights into the obligate biotrophic and pathogenic lifestyle of Synchytrium endobioticum.</title>
        <authorList>
            <person name="van de Vossenberg B.T.L.H."/>
            <person name="Warris S."/>
            <person name="Nguyen H.D.T."/>
            <person name="van Gent-Pelzer M.P.E."/>
            <person name="Joly D.L."/>
            <person name="van de Geest H.C."/>
            <person name="Bonants P.J.M."/>
            <person name="Smith D.S."/>
            <person name="Levesque C.A."/>
            <person name="van der Lee T.A.J."/>
        </authorList>
    </citation>
    <scope>NUCLEOTIDE SEQUENCE [LARGE SCALE GENOMIC DNA]</scope>
    <source>
        <strain evidence="5 6">CBS 809.83</strain>
    </source>
</reference>
<evidence type="ECO:0000256" key="1">
    <source>
        <dbReference type="ARBA" id="ARBA00010541"/>
    </source>
</evidence>
<name>A0A507EEA8_9FUNG</name>
<comment type="caution">
    <text evidence="5">The sequence shown here is derived from an EMBL/GenBank/DDBJ whole genome shotgun (WGS) entry which is preliminary data.</text>
</comment>
<proteinExistence type="inferred from homology"/>
<sequence>MDIDPPLNDDTALVANVISSATSVPPQKRKRSRSDSVSAPGSLSKRPEPTNGTDQAVFVAHQPPQWQNTIEKAITSIVSIRFSQVSAFDTDGPDTSEASGFVVDAKKGLILTNRHVACAGPFVGEAVFHDHEEVDVFPVYRDPVHDFGILKFDPSKIRYMPVNEIELAPSLAHVGLDIRVVGNDAGEKLSILAGSISRLDRNAPEYGELTYNDFNTFYLQAAASTSGGSSGSPVLSIEGKAVALQAGGHMRAATDFFLPLDRVARALKFVQAGKPVPRGTIQTQFMHRPFDEVRRLGFLESTEAYIREIMPTEVGMLVAETVVPKGPASAFLEEGDILLSINGQYMTKFVLLETILDDSVGKEVTVKVQRGGEDMEFVITVQDLHSITPDRYLEVGGAKLNNVSYQLARQFCVAVEGVYVAEPAGMFRLDGSDHGWIISSIDTKPTPNLDAFIAAFKEIPDMERIPVEYYSILDVHTKSVAVVTAERHWSGFRLAVRNDQTGLWDFTDLGKAPPPRPLKPITATFATLDQSLGTTATLFHSLVKVSMYIPCRIEGFPKSRKMGAGLVLDAEKGFVVVGRNIVPFTMGDILLTFADSIIIPGKTIFLHPTQNFAIVEYDPKLVGATPVKSAPFSPIQLGQGHRVSLVALNHNQRPVGVETTVTDITAVTIPYSGTPRFRAINFDAITLDTPLAQQCSAGVLADSAGRVQGLWLSYLGERTNQGHDTEYHLGIGISAVEPILRKLREGGVPKLRGLAVEVTPVQMSQARHMGLSDEWVSRVQEANKERRQLFLVRRTENDSATCRVLKDLDVILSVSGKVITRVQELQVDETWGNEVDVVILRNKQEMSVRVPTTEFDNEGVKRVLFWAGAVLHEPHRAVLQQSKNLPSKIYVSARSKGSPSYMYGIVPTQWIVAVNGTPVVTLDDFVACVRGLKDGTYVRVKTISFDLVPCVLSIKLGLWYWPTCEIVRDLNETSGWKRNVIE</sequence>
<evidence type="ECO:0000313" key="5">
    <source>
        <dbReference type="EMBL" id="TPX61500.1"/>
    </source>
</evidence>
<dbReference type="PRINTS" id="PR00834">
    <property type="entry name" value="PROTEASES2C"/>
</dbReference>
<dbReference type="Pfam" id="PF12812">
    <property type="entry name" value="PDZ_1"/>
    <property type="match status" value="2"/>
</dbReference>
<keyword evidence="2" id="KW-0677">Repeat</keyword>